<dbReference type="InterPro" id="IPR027396">
    <property type="entry name" value="DsrEFH-like"/>
</dbReference>
<evidence type="ECO:0000313" key="1">
    <source>
        <dbReference type="EMBL" id="BAU28014.1"/>
    </source>
</evidence>
<evidence type="ECO:0000313" key="2">
    <source>
        <dbReference type="Proteomes" id="UP000217696"/>
    </source>
</evidence>
<dbReference type="OrthoDB" id="9801500at2"/>
<gene>
    <name evidence="1" type="ORF">CB4_02188</name>
</gene>
<proteinExistence type="predicted"/>
<protein>
    <submittedName>
        <fullName evidence="1">DsrE/DsrF-like family protein</fullName>
    </submittedName>
</protein>
<name>A0A0U5BIM0_9BACL</name>
<sequence length="112" mass="12274">MKNKVILLTADTFGKGETELGEMVLETFVTLLKQRDEKPAAIFCMNRGVLTLTARSLVSVHMKELEAAGVRVLACKTCVDYYGVADELLAGEISGMPVFLELADEYEVITIS</sequence>
<dbReference type="Gene3D" id="3.40.1260.10">
    <property type="entry name" value="DsrEFH-like"/>
    <property type="match status" value="1"/>
</dbReference>
<dbReference type="InterPro" id="IPR003787">
    <property type="entry name" value="Sulphur_relay_DsrE/F-like"/>
</dbReference>
<accession>A0A0U5BIM0</accession>
<dbReference type="AlphaFoldDB" id="A0A0U5BIM0"/>
<dbReference type="RefSeq" id="WP_096465803.1">
    <property type="nucleotide sequence ID" value="NZ_AP017312.1"/>
</dbReference>
<dbReference type="KEGG" id="asoc:CB4_02188"/>
<keyword evidence="2" id="KW-1185">Reference proteome</keyword>
<organism evidence="1 2">
    <name type="scientific">Aneurinibacillus soli</name>
    <dbReference type="NCBI Taxonomy" id="1500254"/>
    <lineage>
        <taxon>Bacteria</taxon>
        <taxon>Bacillati</taxon>
        <taxon>Bacillota</taxon>
        <taxon>Bacilli</taxon>
        <taxon>Bacillales</taxon>
        <taxon>Paenibacillaceae</taxon>
        <taxon>Aneurinibacillus group</taxon>
        <taxon>Aneurinibacillus</taxon>
    </lineage>
</organism>
<dbReference type="Proteomes" id="UP000217696">
    <property type="component" value="Chromosome"/>
</dbReference>
<dbReference type="Pfam" id="PF02635">
    <property type="entry name" value="DsrE"/>
    <property type="match status" value="1"/>
</dbReference>
<reference evidence="1 2" key="1">
    <citation type="submission" date="2015-12" db="EMBL/GenBank/DDBJ databases">
        <title>Genome sequence of Aneurinibacillus soli.</title>
        <authorList>
            <person name="Lee J.S."/>
            <person name="Lee K.C."/>
            <person name="Kim K.K."/>
            <person name="Lee B.W."/>
        </authorList>
    </citation>
    <scope>NUCLEOTIDE SEQUENCE [LARGE SCALE GENOMIC DNA]</scope>
    <source>
        <strain evidence="1 2">CB4</strain>
    </source>
</reference>
<dbReference type="EMBL" id="AP017312">
    <property type="protein sequence ID" value="BAU28014.1"/>
    <property type="molecule type" value="Genomic_DNA"/>
</dbReference>
<dbReference type="SUPFAM" id="SSF75169">
    <property type="entry name" value="DsrEFH-like"/>
    <property type="match status" value="1"/>
</dbReference>